<dbReference type="InterPro" id="IPR004838">
    <property type="entry name" value="NHTrfase_class1_PyrdxlP-BS"/>
</dbReference>
<sequence>MSKRRFGHVKPVEKMEIQYLREEFRDDESEVKVDLICGEHPHPNYKLLVSRYIRSFLAVYRTEENEPWVLPVVRRVEKEMADDVTLDHEYLWFLGLDEFSQAATKLILGPQSSLLQQDRVVSIQTLSGTGAVRVGADLLARTLGYDTVYISVQSWDNHERVFRMAGFTTVLNYRYWSDVTKSLDITGLLEDLSKAPENAVVVLQPSAHNPTGCDPSREQWARIADVIQERNMFPFFDTPYQGFASGDLDEDMWPVRYFAEVRGLEIIVAQSLAKVMGLYNERVGALTVVLNDSLDVETVRTRLQVIVRGTYCSPPAHGAVIALRILSDPFNFQEWKSCVRVMAKRIIDVRQRFRAALEEINTPGSWEHITSQTGMFSLTGLSHDQVRYLKEKHHVYLLSSGRYNMCALNDSNIHYVASAVKDAFLSVRAEGGCIKNGA</sequence>
<comment type="similarity">
    <text evidence="2">Belongs to the class-I pyridoxal-phosphate-dependent aminotransferase family.</text>
</comment>
<evidence type="ECO:0000256" key="1">
    <source>
        <dbReference type="ARBA" id="ARBA00001933"/>
    </source>
</evidence>
<keyword evidence="5 7" id="KW-0808">Transferase</keyword>
<evidence type="ECO:0000256" key="7">
    <source>
        <dbReference type="RuleBase" id="RU000480"/>
    </source>
</evidence>
<dbReference type="GO" id="GO:0005829">
    <property type="term" value="C:cytosol"/>
    <property type="evidence" value="ECO:0007669"/>
    <property type="project" value="TreeGrafter"/>
</dbReference>
<dbReference type="Pfam" id="PF00155">
    <property type="entry name" value="Aminotran_1_2"/>
    <property type="match status" value="1"/>
</dbReference>
<evidence type="ECO:0000256" key="4">
    <source>
        <dbReference type="ARBA" id="ARBA00022576"/>
    </source>
</evidence>
<dbReference type="InterPro" id="IPR000796">
    <property type="entry name" value="Asp_trans"/>
</dbReference>
<comment type="cofactor">
    <cofactor evidence="1">
        <name>pyridoxal 5'-phosphate</name>
        <dbReference type="ChEBI" id="CHEBI:597326"/>
    </cofactor>
</comment>
<reference evidence="9" key="1">
    <citation type="submission" date="2020-11" db="EMBL/GenBank/DDBJ databases">
        <authorList>
            <person name="Tran Van P."/>
        </authorList>
    </citation>
    <scope>NUCLEOTIDE SEQUENCE</scope>
</reference>
<dbReference type="GO" id="GO:0004069">
    <property type="term" value="F:L-aspartate:2-oxoglutarate aminotransferase activity"/>
    <property type="evidence" value="ECO:0007669"/>
    <property type="project" value="UniProtKB-EC"/>
</dbReference>
<dbReference type="Gene3D" id="3.40.640.10">
    <property type="entry name" value="Type I PLP-dependent aspartate aminotransferase-like (Major domain)"/>
    <property type="match status" value="1"/>
</dbReference>
<dbReference type="InterPro" id="IPR015424">
    <property type="entry name" value="PyrdxlP-dep_Trfase"/>
</dbReference>
<dbReference type="PANTHER" id="PTHR11879:SF55">
    <property type="entry name" value="GLUTAMATE OXALOACETATE TRANSAMINASE 1, ISOFORM B"/>
    <property type="match status" value="1"/>
</dbReference>
<accession>A0A7R8VCG4</accession>
<dbReference type="CDD" id="cd00609">
    <property type="entry name" value="AAT_like"/>
    <property type="match status" value="1"/>
</dbReference>
<evidence type="ECO:0000256" key="3">
    <source>
        <dbReference type="ARBA" id="ARBA00011738"/>
    </source>
</evidence>
<comment type="catalytic activity">
    <reaction evidence="7">
        <text>L-aspartate + 2-oxoglutarate = oxaloacetate + L-glutamate</text>
        <dbReference type="Rhea" id="RHEA:21824"/>
        <dbReference type="ChEBI" id="CHEBI:16452"/>
        <dbReference type="ChEBI" id="CHEBI:16810"/>
        <dbReference type="ChEBI" id="CHEBI:29985"/>
        <dbReference type="ChEBI" id="CHEBI:29991"/>
        <dbReference type="EC" id="2.6.1.1"/>
    </reaction>
</comment>
<dbReference type="InterPro" id="IPR015422">
    <property type="entry name" value="PyrdxlP-dep_Trfase_small"/>
</dbReference>
<dbReference type="PANTHER" id="PTHR11879">
    <property type="entry name" value="ASPARTATE AMINOTRANSFERASE"/>
    <property type="match status" value="1"/>
</dbReference>
<organism evidence="9">
    <name type="scientific">Timema douglasi</name>
    <name type="common">Walking stick</name>
    <dbReference type="NCBI Taxonomy" id="61478"/>
    <lineage>
        <taxon>Eukaryota</taxon>
        <taxon>Metazoa</taxon>
        <taxon>Ecdysozoa</taxon>
        <taxon>Arthropoda</taxon>
        <taxon>Hexapoda</taxon>
        <taxon>Insecta</taxon>
        <taxon>Pterygota</taxon>
        <taxon>Neoptera</taxon>
        <taxon>Polyneoptera</taxon>
        <taxon>Phasmatodea</taxon>
        <taxon>Timematodea</taxon>
        <taxon>Timematoidea</taxon>
        <taxon>Timematidae</taxon>
        <taxon>Timema</taxon>
    </lineage>
</organism>
<comment type="miscellaneous">
    <text evidence="7">In eukaryotes there are cytoplasmic, mitochondrial and chloroplastic isozymes.</text>
</comment>
<keyword evidence="6" id="KW-0663">Pyridoxal phosphate</keyword>
<gene>
    <name evidence="9" type="ORF">TDIB3V08_LOCUS1013</name>
</gene>
<dbReference type="Gene3D" id="3.90.1150.10">
    <property type="entry name" value="Aspartate Aminotransferase, domain 1"/>
    <property type="match status" value="1"/>
</dbReference>
<dbReference type="InterPro" id="IPR015421">
    <property type="entry name" value="PyrdxlP-dep_Trfase_major"/>
</dbReference>
<name>A0A7R8VCG4_TIMDO</name>
<dbReference type="FunFam" id="3.40.640.10:FF:000066">
    <property type="entry name" value="Aspartate aminotransferase"/>
    <property type="match status" value="1"/>
</dbReference>
<dbReference type="GO" id="GO:0030170">
    <property type="term" value="F:pyridoxal phosphate binding"/>
    <property type="evidence" value="ECO:0007669"/>
    <property type="project" value="InterPro"/>
</dbReference>
<comment type="subunit">
    <text evidence="3 7">Homodimer.</text>
</comment>
<dbReference type="EMBL" id="OA564527">
    <property type="protein sequence ID" value="CAD7194596.1"/>
    <property type="molecule type" value="Genomic_DNA"/>
</dbReference>
<keyword evidence="4 7" id="KW-0032">Aminotransferase</keyword>
<dbReference type="PROSITE" id="PS00105">
    <property type="entry name" value="AA_TRANSFER_CLASS_1"/>
    <property type="match status" value="1"/>
</dbReference>
<evidence type="ECO:0000256" key="2">
    <source>
        <dbReference type="ARBA" id="ARBA00007441"/>
    </source>
</evidence>
<dbReference type="InterPro" id="IPR004839">
    <property type="entry name" value="Aminotransferase_I/II_large"/>
</dbReference>
<evidence type="ECO:0000256" key="6">
    <source>
        <dbReference type="ARBA" id="ARBA00022898"/>
    </source>
</evidence>
<evidence type="ECO:0000256" key="5">
    <source>
        <dbReference type="ARBA" id="ARBA00022679"/>
    </source>
</evidence>
<dbReference type="SUPFAM" id="SSF53383">
    <property type="entry name" value="PLP-dependent transferases"/>
    <property type="match status" value="1"/>
</dbReference>
<evidence type="ECO:0000259" key="8">
    <source>
        <dbReference type="Pfam" id="PF00155"/>
    </source>
</evidence>
<evidence type="ECO:0000313" key="9">
    <source>
        <dbReference type="EMBL" id="CAD7194596.1"/>
    </source>
</evidence>
<protein>
    <recommendedName>
        <fullName evidence="7">Aspartate aminotransferase</fullName>
        <ecNumber evidence="7">2.6.1.1</ecNumber>
    </recommendedName>
</protein>
<dbReference type="GO" id="GO:0006532">
    <property type="term" value="P:aspartate biosynthetic process"/>
    <property type="evidence" value="ECO:0007669"/>
    <property type="project" value="TreeGrafter"/>
</dbReference>
<proteinExistence type="inferred from homology"/>
<feature type="domain" description="Aminotransferase class I/classII large" evidence="8">
    <location>
        <begin position="60"/>
        <end position="419"/>
    </location>
</feature>
<dbReference type="AlphaFoldDB" id="A0A7R8VCG4"/>
<dbReference type="PRINTS" id="PR00799">
    <property type="entry name" value="TRANSAMINASE"/>
</dbReference>
<dbReference type="EC" id="2.6.1.1" evidence="7"/>